<evidence type="ECO:0008006" key="16">
    <source>
        <dbReference type="Google" id="ProtNLM"/>
    </source>
</evidence>
<feature type="transmembrane region" description="Helical" evidence="13">
    <location>
        <begin position="271"/>
        <end position="292"/>
    </location>
</feature>
<evidence type="ECO:0000256" key="3">
    <source>
        <dbReference type="ARBA" id="ARBA00022448"/>
    </source>
</evidence>
<dbReference type="AlphaFoldDB" id="A0A6B0GG10"/>
<comment type="subcellular location">
    <subcellularLocation>
        <location evidence="1">Cell membrane</location>
        <topology evidence="1">Multi-pass membrane protein</topology>
    </subcellularLocation>
</comment>
<name>A0A6B0GG10_9EURY</name>
<dbReference type="InterPro" id="IPR001734">
    <property type="entry name" value="Na/solute_symporter"/>
</dbReference>
<keyword evidence="7 13" id="KW-1133">Transmembrane helix</keyword>
<feature type="transmembrane region" description="Helical" evidence="13">
    <location>
        <begin position="385"/>
        <end position="405"/>
    </location>
</feature>
<feature type="transmembrane region" description="Helical" evidence="13">
    <location>
        <begin position="154"/>
        <end position="175"/>
    </location>
</feature>
<proteinExistence type="inferred from homology"/>
<organism evidence="14 15">
    <name type="scientific">Halomarina oriensis</name>
    <dbReference type="NCBI Taxonomy" id="671145"/>
    <lineage>
        <taxon>Archaea</taxon>
        <taxon>Methanobacteriati</taxon>
        <taxon>Methanobacteriota</taxon>
        <taxon>Stenosarchaea group</taxon>
        <taxon>Halobacteria</taxon>
        <taxon>Halobacteriales</taxon>
        <taxon>Natronomonadaceae</taxon>
        <taxon>Halomarina</taxon>
    </lineage>
</organism>
<evidence type="ECO:0000256" key="13">
    <source>
        <dbReference type="SAM" id="Phobius"/>
    </source>
</evidence>
<feature type="transmembrane region" description="Helical" evidence="13">
    <location>
        <begin position="417"/>
        <end position="438"/>
    </location>
</feature>
<feature type="transmembrane region" description="Helical" evidence="13">
    <location>
        <begin position="6"/>
        <end position="28"/>
    </location>
</feature>
<keyword evidence="5 13" id="KW-0812">Transmembrane</keyword>
<gene>
    <name evidence="14" type="ORF">GQS65_02920</name>
</gene>
<dbReference type="GO" id="GO:0015293">
    <property type="term" value="F:symporter activity"/>
    <property type="evidence" value="ECO:0007669"/>
    <property type="project" value="UniProtKB-KW"/>
</dbReference>
<evidence type="ECO:0000313" key="14">
    <source>
        <dbReference type="EMBL" id="MWG33450.1"/>
    </source>
</evidence>
<evidence type="ECO:0000256" key="10">
    <source>
        <dbReference type="ARBA" id="ARBA00023136"/>
    </source>
</evidence>
<keyword evidence="9" id="KW-0406">Ion transport</keyword>
<feature type="transmembrane region" description="Helical" evidence="13">
    <location>
        <begin position="508"/>
        <end position="530"/>
    </location>
</feature>
<keyword evidence="8" id="KW-0915">Sodium</keyword>
<dbReference type="PANTHER" id="PTHR48086">
    <property type="entry name" value="SODIUM/PROLINE SYMPORTER-RELATED"/>
    <property type="match status" value="1"/>
</dbReference>
<feature type="transmembrane region" description="Helical" evidence="13">
    <location>
        <begin position="231"/>
        <end position="250"/>
    </location>
</feature>
<evidence type="ECO:0000256" key="6">
    <source>
        <dbReference type="ARBA" id="ARBA00022847"/>
    </source>
</evidence>
<dbReference type="Proteomes" id="UP000451471">
    <property type="component" value="Unassembled WGS sequence"/>
</dbReference>
<comment type="similarity">
    <text evidence="2 12">Belongs to the sodium:solute symporter (SSF) (TC 2.A.21) family.</text>
</comment>
<dbReference type="OrthoDB" id="9779at2157"/>
<dbReference type="PANTHER" id="PTHR48086:SF3">
    <property type="entry name" value="SODIUM_PROLINE SYMPORTER"/>
    <property type="match status" value="1"/>
</dbReference>
<keyword evidence="11" id="KW-0739">Sodium transport</keyword>
<evidence type="ECO:0000256" key="4">
    <source>
        <dbReference type="ARBA" id="ARBA00022475"/>
    </source>
</evidence>
<evidence type="ECO:0000256" key="12">
    <source>
        <dbReference type="RuleBase" id="RU362091"/>
    </source>
</evidence>
<dbReference type="PROSITE" id="PS50283">
    <property type="entry name" value="NA_SOLUT_SYMP_3"/>
    <property type="match status" value="1"/>
</dbReference>
<protein>
    <recommendedName>
        <fullName evidence="16">Sodium:solute symporter family protein</fullName>
    </recommendedName>
</protein>
<keyword evidence="3" id="KW-0813">Transport</keyword>
<dbReference type="EMBL" id="WSZK01000007">
    <property type="protein sequence ID" value="MWG33450.1"/>
    <property type="molecule type" value="Genomic_DNA"/>
</dbReference>
<feature type="transmembrane region" description="Helical" evidence="13">
    <location>
        <begin position="40"/>
        <end position="65"/>
    </location>
</feature>
<feature type="transmembrane region" description="Helical" evidence="13">
    <location>
        <begin position="182"/>
        <end position="203"/>
    </location>
</feature>
<evidence type="ECO:0000256" key="9">
    <source>
        <dbReference type="ARBA" id="ARBA00023065"/>
    </source>
</evidence>
<keyword evidence="6" id="KW-0769">Symport</keyword>
<feature type="transmembrane region" description="Helical" evidence="13">
    <location>
        <begin position="450"/>
        <end position="468"/>
    </location>
</feature>
<dbReference type="Gene3D" id="1.20.1730.10">
    <property type="entry name" value="Sodium/glucose cotransporter"/>
    <property type="match status" value="1"/>
</dbReference>
<evidence type="ECO:0000256" key="5">
    <source>
        <dbReference type="ARBA" id="ARBA00022692"/>
    </source>
</evidence>
<dbReference type="CDD" id="cd10322">
    <property type="entry name" value="SLC5sbd"/>
    <property type="match status" value="1"/>
</dbReference>
<keyword evidence="10 13" id="KW-0472">Membrane</keyword>
<accession>A0A6B0GG10</accession>
<sequence>MVSLVEGVFFGTLAVYVFVGAVLARFIDVPEDFYVMDRKAGSILIAGTLFASYMSASTMMGIAGIVYTEGAAMWLVIYGSWPGLVIGMLYVGRRLRKLNNVTMPDFIGDRYQSELVRSVATVIMIIGLIGYGVIQLIGAGYLLADFVGIPYQQIVVLFAIALMVFTVAGGMYSVVVTDTLMGVAMIVTGAVVAPAAIFAAGGVDVLTTTLPQQNPGTWYAGGANMNMSPGWLASQWILWLFFIMVAPWVVSRAFPASDDFELMNGTNISTFLATGVISVLFLGVMATFALNPGIEPVDNVVVWMSTNVVGPFWGGLAVAGIMAGILSTTSTIFIYAGFGLSRDLVERVGGQVLTQRQQLLGARLAQLAVVSTVTIIALFEPLGIYWLAAWAGSVFAVAWAPMIIAGLEWERANRYGALLSMIGGTVSYVLLYQATQAWGLFSLPFGIDPVLPALVISTTLMVGGSLVTSTSRDERAFFHDMNDITLSEEVIQRHTQEQLEKKYNRTKYIAYGTLGAGIALFGGLFVLIGVPLL</sequence>
<feature type="transmembrane region" description="Helical" evidence="13">
    <location>
        <begin position="71"/>
        <end position="91"/>
    </location>
</feature>
<evidence type="ECO:0000313" key="15">
    <source>
        <dbReference type="Proteomes" id="UP000451471"/>
    </source>
</evidence>
<evidence type="ECO:0000256" key="11">
    <source>
        <dbReference type="ARBA" id="ARBA00023201"/>
    </source>
</evidence>
<dbReference type="RefSeq" id="WP_158203179.1">
    <property type="nucleotide sequence ID" value="NZ_WSZK01000007.1"/>
</dbReference>
<dbReference type="GO" id="GO:0006814">
    <property type="term" value="P:sodium ion transport"/>
    <property type="evidence" value="ECO:0007669"/>
    <property type="project" value="UniProtKB-KW"/>
</dbReference>
<evidence type="ECO:0000256" key="7">
    <source>
        <dbReference type="ARBA" id="ARBA00022989"/>
    </source>
</evidence>
<evidence type="ECO:0000256" key="1">
    <source>
        <dbReference type="ARBA" id="ARBA00004651"/>
    </source>
</evidence>
<dbReference type="GO" id="GO:0046942">
    <property type="term" value="P:carboxylic acid transport"/>
    <property type="evidence" value="ECO:0007669"/>
    <property type="project" value="UniProtKB-ARBA"/>
</dbReference>
<keyword evidence="4" id="KW-1003">Cell membrane</keyword>
<comment type="caution">
    <text evidence="14">The sequence shown here is derived from an EMBL/GenBank/DDBJ whole genome shotgun (WGS) entry which is preliminary data.</text>
</comment>
<evidence type="ECO:0000256" key="2">
    <source>
        <dbReference type="ARBA" id="ARBA00006434"/>
    </source>
</evidence>
<feature type="transmembrane region" description="Helical" evidence="13">
    <location>
        <begin position="119"/>
        <end position="142"/>
    </location>
</feature>
<dbReference type="GO" id="GO:0005886">
    <property type="term" value="C:plasma membrane"/>
    <property type="evidence" value="ECO:0007669"/>
    <property type="project" value="UniProtKB-SubCell"/>
</dbReference>
<reference evidence="14 15" key="1">
    <citation type="submission" date="2019-12" db="EMBL/GenBank/DDBJ databases">
        <title>Halocatena pleomorpha gen. nov. sp. nov., an extremely halophilic archaeon of family Halobacteriaceae isolated from saltpan soil.</title>
        <authorList>
            <person name="Pal Y."/>
            <person name="Verma A."/>
            <person name="Krishnamurthi S."/>
            <person name="Kumar P."/>
        </authorList>
    </citation>
    <scope>NUCLEOTIDE SEQUENCE [LARGE SCALE GENOMIC DNA]</scope>
    <source>
        <strain evidence="14 15">JCM 16495</strain>
    </source>
</reference>
<feature type="transmembrane region" description="Helical" evidence="13">
    <location>
        <begin position="312"/>
        <end position="338"/>
    </location>
</feature>
<evidence type="ECO:0000256" key="8">
    <source>
        <dbReference type="ARBA" id="ARBA00023053"/>
    </source>
</evidence>
<keyword evidence="15" id="KW-1185">Reference proteome</keyword>
<dbReference type="InterPro" id="IPR018212">
    <property type="entry name" value="Na/solute_symporter_CS"/>
</dbReference>
<dbReference type="InterPro" id="IPR038377">
    <property type="entry name" value="Na/Glc_symporter_sf"/>
</dbReference>
<dbReference type="Pfam" id="PF00474">
    <property type="entry name" value="SSF"/>
    <property type="match status" value="1"/>
</dbReference>
<feature type="transmembrane region" description="Helical" evidence="13">
    <location>
        <begin position="359"/>
        <end position="379"/>
    </location>
</feature>
<dbReference type="InterPro" id="IPR050277">
    <property type="entry name" value="Sodium:Solute_Symporter"/>
</dbReference>
<dbReference type="PROSITE" id="PS00457">
    <property type="entry name" value="NA_SOLUT_SYMP_2"/>
    <property type="match status" value="1"/>
</dbReference>